<accession>A0A4D4M4N4</accession>
<reference evidence="3 6" key="2">
    <citation type="submission" date="2019-04" db="EMBL/GenBank/DDBJ databases">
        <title>Draft genome sequences of Streptomyces avermitilis NBRC 14893.</title>
        <authorList>
            <person name="Komaki H."/>
            <person name="Tamura T."/>
            <person name="Hosoyama A."/>
        </authorList>
    </citation>
    <scope>NUCLEOTIDE SEQUENCE [LARGE SCALE GENOMIC DNA]</scope>
    <source>
        <strain evidence="3 6">NBRC 14893</strain>
    </source>
</reference>
<feature type="chain" id="PRO_5038238671" description="Secreted protein" evidence="2">
    <location>
        <begin position="26"/>
        <end position="221"/>
    </location>
</feature>
<dbReference type="OMA" id="TWRRSIF"/>
<proteinExistence type="predicted"/>
<dbReference type="Proteomes" id="UP000299211">
    <property type="component" value="Unassembled WGS sequence"/>
</dbReference>
<organism evidence="3 6">
    <name type="scientific">Streptomyces avermitilis</name>
    <dbReference type="NCBI Taxonomy" id="33903"/>
    <lineage>
        <taxon>Bacteria</taxon>
        <taxon>Bacillati</taxon>
        <taxon>Actinomycetota</taxon>
        <taxon>Actinomycetes</taxon>
        <taxon>Kitasatosporales</taxon>
        <taxon>Streptomycetaceae</taxon>
        <taxon>Streptomyces</taxon>
    </lineage>
</organism>
<gene>
    <name evidence="3" type="ORF">SAV14893_062340</name>
    <name evidence="4" type="ORF">SAV31267_023910</name>
</gene>
<feature type="region of interest" description="Disordered" evidence="1">
    <location>
        <begin position="157"/>
        <end position="221"/>
    </location>
</feature>
<feature type="compositionally biased region" description="Polar residues" evidence="1">
    <location>
        <begin position="157"/>
        <end position="166"/>
    </location>
</feature>
<evidence type="ECO:0008006" key="7">
    <source>
        <dbReference type="Google" id="ProtNLM"/>
    </source>
</evidence>
<dbReference type="AlphaFoldDB" id="A0A4D4M4N4"/>
<evidence type="ECO:0000313" key="6">
    <source>
        <dbReference type="Proteomes" id="UP000302139"/>
    </source>
</evidence>
<protein>
    <recommendedName>
        <fullName evidence="7">Secreted protein</fullName>
    </recommendedName>
</protein>
<dbReference type="PROSITE" id="PS51257">
    <property type="entry name" value="PROKAR_LIPOPROTEIN"/>
    <property type="match status" value="1"/>
</dbReference>
<evidence type="ECO:0000256" key="1">
    <source>
        <dbReference type="SAM" id="MobiDB-lite"/>
    </source>
</evidence>
<dbReference type="GeneID" id="41543658"/>
<evidence type="ECO:0000313" key="4">
    <source>
        <dbReference type="EMBL" id="GDY72906.1"/>
    </source>
</evidence>
<feature type="region of interest" description="Disordered" evidence="1">
    <location>
        <begin position="27"/>
        <end position="46"/>
    </location>
</feature>
<dbReference type="EMBL" id="BJHX01000001">
    <property type="protein sequence ID" value="GDY66841.1"/>
    <property type="molecule type" value="Genomic_DNA"/>
</dbReference>
<sequence length="221" mass="22473">MSWTRGPLAALAVCALLGGAAGCGADGAHGRRGGATASPVGKLLDDTDERGRHYREVDEKGAPEVSVEVQPDSDDSWDVLLTVHNFRFSPPGARAVPVAGRGVALLSLDGRALARLRTPDHHLPGKLVPRGTHHVTVRLYADDGTVWAVDGRPVQSTADITASGTGPTRPHSTPSGAGGGAEGASGTPTQGTGDSAAGMSVGRTHLRTDGRGSPDSRGKAS</sequence>
<evidence type="ECO:0000256" key="2">
    <source>
        <dbReference type="SAM" id="SignalP"/>
    </source>
</evidence>
<evidence type="ECO:0000313" key="5">
    <source>
        <dbReference type="Proteomes" id="UP000299211"/>
    </source>
</evidence>
<feature type="compositionally biased region" description="Basic and acidic residues" evidence="1">
    <location>
        <begin position="206"/>
        <end position="221"/>
    </location>
</feature>
<keyword evidence="2" id="KW-0732">Signal</keyword>
<evidence type="ECO:0000313" key="3">
    <source>
        <dbReference type="EMBL" id="GDY66841.1"/>
    </source>
</evidence>
<dbReference type="STRING" id="33903.AQJ43_17265"/>
<comment type="caution">
    <text evidence="3">The sequence shown here is derived from an EMBL/GenBank/DDBJ whole genome shotgun (WGS) entry which is preliminary data.</text>
</comment>
<name>A0A4D4M4N4_STRAX</name>
<reference evidence="4 5" key="1">
    <citation type="submission" date="2019-04" db="EMBL/GenBank/DDBJ databases">
        <title>Draft genome sequences of Streptomyces avermitilis ATCC 31267.</title>
        <authorList>
            <person name="Komaki H."/>
            <person name="Tamura T."/>
            <person name="Hosoyama A."/>
        </authorList>
    </citation>
    <scope>NUCLEOTIDE SEQUENCE [LARGE SCALE GENOMIC DNA]</scope>
    <source>
        <strain evidence="4 5">ATCC 31267</strain>
    </source>
</reference>
<dbReference type="Proteomes" id="UP000302139">
    <property type="component" value="Unassembled WGS sequence"/>
</dbReference>
<dbReference type="RefSeq" id="WP_010987989.1">
    <property type="nucleotide sequence ID" value="NZ_BAABTN010000026.1"/>
</dbReference>
<feature type="signal peptide" evidence="2">
    <location>
        <begin position="1"/>
        <end position="25"/>
    </location>
</feature>
<dbReference type="EMBL" id="BJHY01000001">
    <property type="protein sequence ID" value="GDY72906.1"/>
    <property type="molecule type" value="Genomic_DNA"/>
</dbReference>